<dbReference type="AlphaFoldDB" id="A0A9D9D9K3"/>
<dbReference type="SUPFAM" id="SSF64263">
    <property type="entry name" value="Prokaryotic ribosomal protein L17"/>
    <property type="match status" value="1"/>
</dbReference>
<dbReference type="InterPro" id="IPR036373">
    <property type="entry name" value="Ribosomal_bL17_sf"/>
</dbReference>
<dbReference type="GO" id="GO:0003735">
    <property type="term" value="F:structural constituent of ribosome"/>
    <property type="evidence" value="ECO:0007669"/>
    <property type="project" value="InterPro"/>
</dbReference>
<dbReference type="Gene3D" id="3.90.1030.10">
    <property type="entry name" value="Ribosomal protein L17"/>
    <property type="match status" value="1"/>
</dbReference>
<evidence type="ECO:0000313" key="8">
    <source>
        <dbReference type="Proteomes" id="UP000823629"/>
    </source>
</evidence>
<keyword evidence="2 5" id="KW-0689">Ribosomal protein</keyword>
<reference evidence="7" key="1">
    <citation type="submission" date="2020-10" db="EMBL/GenBank/DDBJ databases">
        <authorList>
            <person name="Gilroy R."/>
        </authorList>
    </citation>
    <scope>NUCLEOTIDE SEQUENCE</scope>
    <source>
        <strain evidence="7">1748</strain>
    </source>
</reference>
<keyword evidence="3 5" id="KW-0687">Ribonucleoprotein</keyword>
<dbReference type="NCBIfam" id="TIGR00059">
    <property type="entry name" value="L17"/>
    <property type="match status" value="1"/>
</dbReference>
<dbReference type="GO" id="GO:0022625">
    <property type="term" value="C:cytosolic large ribosomal subunit"/>
    <property type="evidence" value="ECO:0007669"/>
    <property type="project" value="TreeGrafter"/>
</dbReference>
<protein>
    <recommendedName>
        <fullName evidence="4 6">50S ribosomal protein L17</fullName>
    </recommendedName>
</protein>
<dbReference type="PANTHER" id="PTHR14413">
    <property type="entry name" value="RIBOSOMAL PROTEIN L17"/>
    <property type="match status" value="1"/>
</dbReference>
<evidence type="ECO:0000256" key="3">
    <source>
        <dbReference type="ARBA" id="ARBA00023274"/>
    </source>
</evidence>
<evidence type="ECO:0000313" key="7">
    <source>
        <dbReference type="EMBL" id="MBO8414312.1"/>
    </source>
</evidence>
<dbReference type="GO" id="GO:0006412">
    <property type="term" value="P:translation"/>
    <property type="evidence" value="ECO:0007669"/>
    <property type="project" value="InterPro"/>
</dbReference>
<dbReference type="PANTHER" id="PTHR14413:SF16">
    <property type="entry name" value="LARGE RIBOSOMAL SUBUNIT PROTEIN BL17M"/>
    <property type="match status" value="1"/>
</dbReference>
<reference evidence="7" key="2">
    <citation type="journal article" date="2021" name="PeerJ">
        <title>Extensive microbial diversity within the chicken gut microbiome revealed by metagenomics and culture.</title>
        <authorList>
            <person name="Gilroy R."/>
            <person name="Ravi A."/>
            <person name="Getino M."/>
            <person name="Pursley I."/>
            <person name="Horton D.L."/>
            <person name="Alikhan N.F."/>
            <person name="Baker D."/>
            <person name="Gharbi K."/>
            <person name="Hall N."/>
            <person name="Watson M."/>
            <person name="Adriaenssens E.M."/>
            <person name="Foster-Nyarko E."/>
            <person name="Jarju S."/>
            <person name="Secka A."/>
            <person name="Antonio M."/>
            <person name="Oren A."/>
            <person name="Chaudhuri R.R."/>
            <person name="La Ragione R."/>
            <person name="Hildebrand F."/>
            <person name="Pallen M.J."/>
        </authorList>
    </citation>
    <scope>NUCLEOTIDE SEQUENCE</scope>
    <source>
        <strain evidence="7">1748</strain>
    </source>
</reference>
<evidence type="ECO:0000256" key="4">
    <source>
        <dbReference type="ARBA" id="ARBA00035494"/>
    </source>
</evidence>
<comment type="caution">
    <text evidence="7">The sequence shown here is derived from an EMBL/GenBank/DDBJ whole genome shotgun (WGS) entry which is preliminary data.</text>
</comment>
<organism evidence="7 8">
    <name type="scientific">Candidatus Scatoplasma merdavium</name>
    <dbReference type="NCBI Taxonomy" id="2840932"/>
    <lineage>
        <taxon>Bacteria</taxon>
        <taxon>Bacillati</taxon>
        <taxon>Bacillota</taxon>
        <taxon>Bacilli</taxon>
        <taxon>Bacillales</taxon>
        <taxon>Candidatus Scatoplasma</taxon>
    </lineage>
</organism>
<dbReference type="EMBL" id="JADING010000068">
    <property type="protein sequence ID" value="MBO8414312.1"/>
    <property type="molecule type" value="Genomic_DNA"/>
</dbReference>
<evidence type="ECO:0000256" key="1">
    <source>
        <dbReference type="ARBA" id="ARBA00008777"/>
    </source>
</evidence>
<sequence length="134" mass="14971">MSTQGRKNVHGKGGVRFKAGYTASKDKSMLRNVVTQLIISEKVEVTDKVAKQIVPLADRLVTYAKKNTVASRREAMKILRDVYTTSKEDETVLQKLFNVIGPRYKERNGGYTRALKLGNRKGDNAPISLVSFVL</sequence>
<dbReference type="Proteomes" id="UP000823629">
    <property type="component" value="Unassembled WGS sequence"/>
</dbReference>
<evidence type="ECO:0000256" key="5">
    <source>
        <dbReference type="RuleBase" id="RU000660"/>
    </source>
</evidence>
<name>A0A9D9D9K3_9BACL</name>
<evidence type="ECO:0000256" key="2">
    <source>
        <dbReference type="ARBA" id="ARBA00022980"/>
    </source>
</evidence>
<dbReference type="InterPro" id="IPR000456">
    <property type="entry name" value="Ribosomal_bL17"/>
</dbReference>
<proteinExistence type="inferred from homology"/>
<gene>
    <name evidence="7" type="primary">rplQ</name>
    <name evidence="7" type="ORF">IAC78_02400</name>
</gene>
<dbReference type="Pfam" id="PF01196">
    <property type="entry name" value="Ribosomal_L17"/>
    <property type="match status" value="1"/>
</dbReference>
<accession>A0A9D9D9K3</accession>
<evidence type="ECO:0000256" key="6">
    <source>
        <dbReference type="RuleBase" id="RU000661"/>
    </source>
</evidence>
<comment type="similarity">
    <text evidence="1 5">Belongs to the bacterial ribosomal protein bL17 family.</text>
</comment>